<feature type="compositionally biased region" description="Gly residues" evidence="1">
    <location>
        <begin position="26"/>
        <end position="36"/>
    </location>
</feature>
<gene>
    <name evidence="2" type="ORF">AXG93_2912s1020</name>
</gene>
<proteinExistence type="predicted"/>
<evidence type="ECO:0000256" key="1">
    <source>
        <dbReference type="SAM" id="MobiDB-lite"/>
    </source>
</evidence>
<evidence type="ECO:0000313" key="2">
    <source>
        <dbReference type="EMBL" id="OAE32113.1"/>
    </source>
</evidence>
<feature type="compositionally biased region" description="Basic and acidic residues" evidence="1">
    <location>
        <begin position="125"/>
        <end position="139"/>
    </location>
</feature>
<feature type="compositionally biased region" description="Polar residues" evidence="1">
    <location>
        <begin position="47"/>
        <end position="61"/>
    </location>
</feature>
<evidence type="ECO:0000313" key="3">
    <source>
        <dbReference type="Proteomes" id="UP000077202"/>
    </source>
</evidence>
<dbReference type="AlphaFoldDB" id="A0A176WHM6"/>
<reference evidence="2" key="1">
    <citation type="submission" date="2016-03" db="EMBL/GenBank/DDBJ databases">
        <title>Mechanisms controlling the formation of the plant cell surface in tip-growing cells are functionally conserved among land plants.</title>
        <authorList>
            <person name="Honkanen S."/>
            <person name="Jones V.A."/>
            <person name="Morieri G."/>
            <person name="Champion C."/>
            <person name="Hetherington A.J."/>
            <person name="Kelly S."/>
            <person name="Saint-Marcoux D."/>
            <person name="Proust H."/>
            <person name="Prescott H."/>
            <person name="Dolan L."/>
        </authorList>
    </citation>
    <scope>NUCLEOTIDE SEQUENCE [LARGE SCALE GENOMIC DNA]</scope>
    <source>
        <tissue evidence="2">Whole gametophyte</tissue>
    </source>
</reference>
<accession>A0A176WHM6</accession>
<name>A0A176WHM6_MARPO</name>
<sequence length="193" mass="21074">MCDKIAKHSAPLGESQSGRERVRTGPGPGQGLGRGLGLLTVREKPDNLSTNCVPDSTQYRTGQEETGDGVGSNTNRNRSGALREPDQEICRSRGGRDTWRSGAVGARRANGAGLRFVRWGCRRSAGREKGEGETERKPLEPSAFAQENLRRASGAASDRGPEQQQQQRSQTLHRELSRSDSCDISRKIPQHIL</sequence>
<feature type="compositionally biased region" description="Basic and acidic residues" evidence="1">
    <location>
        <begin position="81"/>
        <end position="99"/>
    </location>
</feature>
<organism evidence="2 3">
    <name type="scientific">Marchantia polymorpha subsp. ruderalis</name>
    <dbReference type="NCBI Taxonomy" id="1480154"/>
    <lineage>
        <taxon>Eukaryota</taxon>
        <taxon>Viridiplantae</taxon>
        <taxon>Streptophyta</taxon>
        <taxon>Embryophyta</taxon>
        <taxon>Marchantiophyta</taxon>
        <taxon>Marchantiopsida</taxon>
        <taxon>Marchantiidae</taxon>
        <taxon>Marchantiales</taxon>
        <taxon>Marchantiaceae</taxon>
        <taxon>Marchantia</taxon>
    </lineage>
</organism>
<feature type="compositionally biased region" description="Basic and acidic residues" evidence="1">
    <location>
        <begin position="172"/>
        <end position="186"/>
    </location>
</feature>
<keyword evidence="3" id="KW-1185">Reference proteome</keyword>
<feature type="region of interest" description="Disordered" evidence="1">
    <location>
        <begin position="1"/>
        <end position="104"/>
    </location>
</feature>
<feature type="region of interest" description="Disordered" evidence="1">
    <location>
        <begin position="125"/>
        <end position="193"/>
    </location>
</feature>
<dbReference type="Proteomes" id="UP000077202">
    <property type="component" value="Unassembled WGS sequence"/>
</dbReference>
<dbReference type="EMBL" id="LVLJ01000884">
    <property type="protein sequence ID" value="OAE32113.1"/>
    <property type="molecule type" value="Genomic_DNA"/>
</dbReference>
<protein>
    <submittedName>
        <fullName evidence="2">Uncharacterized protein</fullName>
    </submittedName>
</protein>
<comment type="caution">
    <text evidence="2">The sequence shown here is derived from an EMBL/GenBank/DDBJ whole genome shotgun (WGS) entry which is preliminary data.</text>
</comment>